<dbReference type="EMBL" id="CM029042">
    <property type="protein sequence ID" value="KAG2615643.1"/>
    <property type="molecule type" value="Genomic_DNA"/>
</dbReference>
<dbReference type="AlphaFoldDB" id="A0A8T0U3H3"/>
<sequence>MLSYTSCSASGCPAPATGGGIGSAARDHRSGIFPTAPIEEEDGSSGPCLRQQRGLASNLGGASVLFSPDPAPSWLDLGGGGGPWLRCISNGTESGGGRGARP</sequence>
<protein>
    <submittedName>
        <fullName evidence="1">Uncharacterized protein</fullName>
    </submittedName>
</protein>
<evidence type="ECO:0000313" key="2">
    <source>
        <dbReference type="Proteomes" id="UP000823388"/>
    </source>
</evidence>
<accession>A0A8T0U3H3</accession>
<reference evidence="1" key="1">
    <citation type="submission" date="2020-05" db="EMBL/GenBank/DDBJ databases">
        <title>WGS assembly of Panicum virgatum.</title>
        <authorList>
            <person name="Lovell J.T."/>
            <person name="Jenkins J."/>
            <person name="Shu S."/>
            <person name="Juenger T.E."/>
            <person name="Schmutz J."/>
        </authorList>
    </citation>
    <scope>NUCLEOTIDE SEQUENCE</scope>
    <source>
        <strain evidence="1">AP13</strain>
    </source>
</reference>
<keyword evidence="2" id="KW-1185">Reference proteome</keyword>
<evidence type="ECO:0000313" key="1">
    <source>
        <dbReference type="EMBL" id="KAG2615643.1"/>
    </source>
</evidence>
<proteinExistence type="predicted"/>
<comment type="caution">
    <text evidence="1">The sequence shown here is derived from an EMBL/GenBank/DDBJ whole genome shotgun (WGS) entry which is preliminary data.</text>
</comment>
<organism evidence="1 2">
    <name type="scientific">Panicum virgatum</name>
    <name type="common">Blackwell switchgrass</name>
    <dbReference type="NCBI Taxonomy" id="38727"/>
    <lineage>
        <taxon>Eukaryota</taxon>
        <taxon>Viridiplantae</taxon>
        <taxon>Streptophyta</taxon>
        <taxon>Embryophyta</taxon>
        <taxon>Tracheophyta</taxon>
        <taxon>Spermatophyta</taxon>
        <taxon>Magnoliopsida</taxon>
        <taxon>Liliopsida</taxon>
        <taxon>Poales</taxon>
        <taxon>Poaceae</taxon>
        <taxon>PACMAD clade</taxon>
        <taxon>Panicoideae</taxon>
        <taxon>Panicodae</taxon>
        <taxon>Paniceae</taxon>
        <taxon>Panicinae</taxon>
        <taxon>Panicum</taxon>
        <taxon>Panicum sect. Hiantes</taxon>
    </lineage>
</organism>
<name>A0A8T0U3H3_PANVG</name>
<dbReference type="Proteomes" id="UP000823388">
    <property type="component" value="Chromosome 3N"/>
</dbReference>
<gene>
    <name evidence="1" type="ORF">PVAP13_3NG046490</name>
</gene>